<evidence type="ECO:0000313" key="3">
    <source>
        <dbReference type="EMBL" id="SHM76662.1"/>
    </source>
</evidence>
<protein>
    <submittedName>
        <fullName evidence="3">Tape measure domain-containing protein</fullName>
    </submittedName>
</protein>
<feature type="coiled-coil region" evidence="1">
    <location>
        <begin position="522"/>
        <end position="580"/>
    </location>
</feature>
<keyword evidence="4" id="KW-1185">Reference proteome</keyword>
<evidence type="ECO:0000259" key="2">
    <source>
        <dbReference type="Pfam" id="PF20155"/>
    </source>
</evidence>
<dbReference type="Pfam" id="PF20155">
    <property type="entry name" value="TMP_3"/>
    <property type="match status" value="1"/>
</dbReference>
<evidence type="ECO:0000256" key="1">
    <source>
        <dbReference type="SAM" id="Coils"/>
    </source>
</evidence>
<dbReference type="AlphaFoldDB" id="A0A1M7LEV6"/>
<dbReference type="Proteomes" id="UP000184305">
    <property type="component" value="Unassembled WGS sequence"/>
</dbReference>
<accession>A0A1M7LEV6</accession>
<dbReference type="RefSeq" id="WP_073267450.1">
    <property type="nucleotide sequence ID" value="NZ_FRBQ01000008.1"/>
</dbReference>
<sequence>MAGKVTTQLVIEGKNNSKAAFDQVNRQLDDMSSKLATAGRALVAAFSVSALTGAIRAVGEAADNYNLMNARLKLATGSQEEFNTAQTELRRIAVSTQTPLSSLATLYGRISRPLREAGRSQSDILKVTEAVATSFRVSGASAQEAENGVIQFAQALGAGALRGDEFNSVAEQAPRLMQALADSLNVPIGSLKEMAAQGLLTADVVTTALVEQLATLRAEAETLPETVGGAMTALTDSINEAIGRADVQPLIDGINEVNRVVQDPSTTQGLAEVSGAITRIGAGALGSLADLGIAGKQLALWAAQAAGAATEIDKLNAEITELEKIRSRSGLYDKFASMFIDSEDLDTKIMELKKFRQSLLEEQSGLNAEMQFLADVGAATAEAVRQRDISSRVQYIAQVKSIQADYIKAADTASKELVAAERRATTELGRVREERLGIEKRYSTVLATLGRGQGGSFGDAQDLKAAANRALRAGDIETAKANAQAALQILQQLASAGESTYGFEGFIKELRGVELAANDIENTRAEDKVKAIQQSMRDLKAEADKLKDMPVSVKSDDASLEAIRGQIQALVEQLNKTEIVLPVRLATPQGTDANGWYTLQDPGPVPGFAKGTQAAPPGYAWVGENGPELVNFRGGEQVLTAAASRNLASTMAGISLGLGGTAALTEAAMSAPATPSFPNLGRMVLEGGGQQVPIYVAPEQGPNLQRLAAKFGRTKRP</sequence>
<dbReference type="OrthoDB" id="79849at2"/>
<evidence type="ECO:0000313" key="4">
    <source>
        <dbReference type="Proteomes" id="UP000184305"/>
    </source>
</evidence>
<gene>
    <name evidence="3" type="ORF">SAMN05216288_4243</name>
</gene>
<name>A0A1M7LEV6_9GAMM</name>
<keyword evidence="1" id="KW-0175">Coiled coil</keyword>
<dbReference type="STRING" id="1220495.SAMN05216288_4243"/>
<dbReference type="InterPro" id="IPR013491">
    <property type="entry name" value="Tape_meas_N"/>
</dbReference>
<feature type="domain" description="Tape measure protein N-terminal" evidence="2">
    <location>
        <begin position="58"/>
        <end position="246"/>
    </location>
</feature>
<dbReference type="NCBIfam" id="TIGR02675">
    <property type="entry name" value="tape_meas_nterm"/>
    <property type="match status" value="1"/>
</dbReference>
<dbReference type="EMBL" id="FRBQ01000008">
    <property type="protein sequence ID" value="SHM76662.1"/>
    <property type="molecule type" value="Genomic_DNA"/>
</dbReference>
<reference evidence="4" key="1">
    <citation type="submission" date="2016-11" db="EMBL/GenBank/DDBJ databases">
        <authorList>
            <person name="Varghese N."/>
            <person name="Submissions S."/>
        </authorList>
    </citation>
    <scope>NUCLEOTIDE SEQUENCE [LARGE SCALE GENOMIC DNA]</scope>
    <source>
        <strain evidence="4">CECT 8089</strain>
    </source>
</reference>
<organism evidence="3 4">
    <name type="scientific">Phytopseudomonas punonensis</name>
    <dbReference type="NCBI Taxonomy" id="1220495"/>
    <lineage>
        <taxon>Bacteria</taxon>
        <taxon>Pseudomonadati</taxon>
        <taxon>Pseudomonadota</taxon>
        <taxon>Gammaproteobacteria</taxon>
        <taxon>Pseudomonadales</taxon>
        <taxon>Pseudomonadaceae</taxon>
        <taxon>Phytopseudomonas</taxon>
    </lineage>
</organism>
<proteinExistence type="predicted"/>